<feature type="signal peptide" evidence="1">
    <location>
        <begin position="1"/>
        <end position="23"/>
    </location>
</feature>
<dbReference type="Proteomes" id="UP000228859">
    <property type="component" value="Unassembled WGS sequence"/>
</dbReference>
<reference evidence="2 3" key="1">
    <citation type="journal article" date="2017" name="Front. Microbiol.">
        <title>Comparative Genomic Analysis of the Class Epsilonproteobacteria and Proposed Reclassification to Epsilonbacteraeota (phyl. nov.).</title>
        <authorList>
            <person name="Waite D.W."/>
            <person name="Vanwonterghem I."/>
            <person name="Rinke C."/>
            <person name="Parks D.H."/>
            <person name="Zhang Y."/>
            <person name="Takai K."/>
            <person name="Sievert S.M."/>
            <person name="Simon J."/>
            <person name="Campbell B.J."/>
            <person name="Hanson T.E."/>
            <person name="Woyke T."/>
            <person name="Klotz M.G."/>
            <person name="Hugenholtz P."/>
        </authorList>
    </citation>
    <scope>NUCLEOTIDE SEQUENCE [LARGE SCALE GENOMIC DNA]</scope>
    <source>
        <strain evidence="2">UBA12443</strain>
    </source>
</reference>
<accession>A0A2D3WNT9</accession>
<keyword evidence="1" id="KW-0732">Signal</keyword>
<dbReference type="RefSeq" id="WP_299804365.1">
    <property type="nucleotide sequence ID" value="NZ_DLUI01000092.1"/>
</dbReference>
<dbReference type="GO" id="GO:0016787">
    <property type="term" value="F:hydrolase activity"/>
    <property type="evidence" value="ECO:0007669"/>
    <property type="project" value="UniProtKB-KW"/>
</dbReference>
<dbReference type="InterPro" id="IPR029058">
    <property type="entry name" value="AB_hydrolase_fold"/>
</dbReference>
<dbReference type="Gene3D" id="3.40.50.1820">
    <property type="entry name" value="alpha/beta hydrolase"/>
    <property type="match status" value="1"/>
</dbReference>
<organism evidence="2 3">
    <name type="scientific">Sulfuricurvum kujiense</name>
    <dbReference type="NCBI Taxonomy" id="148813"/>
    <lineage>
        <taxon>Bacteria</taxon>
        <taxon>Pseudomonadati</taxon>
        <taxon>Campylobacterota</taxon>
        <taxon>Epsilonproteobacteria</taxon>
        <taxon>Campylobacterales</taxon>
        <taxon>Sulfurimonadaceae</taxon>
        <taxon>Sulfuricurvum</taxon>
    </lineage>
</organism>
<comment type="caution">
    <text evidence="2">The sequence shown here is derived from an EMBL/GenBank/DDBJ whole genome shotgun (WGS) entry which is preliminary data.</text>
</comment>
<feature type="chain" id="PRO_5013924923" evidence="1">
    <location>
        <begin position="24"/>
        <end position="282"/>
    </location>
</feature>
<evidence type="ECO:0000313" key="3">
    <source>
        <dbReference type="Proteomes" id="UP000228859"/>
    </source>
</evidence>
<dbReference type="EMBL" id="DLUI01000092">
    <property type="protein sequence ID" value="DAB38333.1"/>
    <property type="molecule type" value="Genomic_DNA"/>
</dbReference>
<evidence type="ECO:0000256" key="1">
    <source>
        <dbReference type="SAM" id="SignalP"/>
    </source>
</evidence>
<protein>
    <submittedName>
        <fullName evidence="2">Alpha/beta hydrolase</fullName>
    </submittedName>
</protein>
<evidence type="ECO:0000313" key="2">
    <source>
        <dbReference type="EMBL" id="DAB38333.1"/>
    </source>
</evidence>
<gene>
    <name evidence="2" type="ORF">CFH83_06485</name>
</gene>
<dbReference type="SUPFAM" id="SSF53474">
    <property type="entry name" value="alpha/beta-Hydrolases"/>
    <property type="match status" value="1"/>
</dbReference>
<sequence>MDKYLTAFLASAAILFLAGCTHTIPTPQERMKTADTLTHSSQLSKYTYKTEHFNIMSYHKNPSSCEQDNLHLYIEGDGLAWISSQRVSQNPTPINPVALKLALKDEHSCIVYLSRPCQYVSDQNCTSKYWTSHRFSPEILGSYNELLNTLKTYYNVSSFNLYGYSGGGTIATLLTAQRKDIKQLVTIAGNLDTSYWTLHHSITPLSGSLNPADFSDSLDNIDQYHLIGGKDEIVNETIFNSYLNRFKDARNIHHKIFKEFTHQCCWDRDWKEILEEIDQKTE</sequence>
<dbReference type="AlphaFoldDB" id="A0A2D3WNT9"/>
<proteinExistence type="predicted"/>
<keyword evidence="2" id="KW-0378">Hydrolase</keyword>
<name>A0A2D3WNT9_9BACT</name>
<dbReference type="PROSITE" id="PS51257">
    <property type="entry name" value="PROKAR_LIPOPROTEIN"/>
    <property type="match status" value="1"/>
</dbReference>